<keyword evidence="2" id="KW-0540">Nuclease</keyword>
<dbReference type="EC" id="3.1.-.-" evidence="2"/>
<keyword evidence="2" id="KW-0436">Ligase</keyword>
<keyword evidence="3" id="KW-1185">Reference proteome</keyword>
<dbReference type="SUPFAM" id="SSF56300">
    <property type="entry name" value="Metallo-dependent phosphatases"/>
    <property type="match status" value="1"/>
</dbReference>
<dbReference type="GO" id="GO:0016874">
    <property type="term" value="F:ligase activity"/>
    <property type="evidence" value="ECO:0007669"/>
    <property type="project" value="UniProtKB-KW"/>
</dbReference>
<evidence type="ECO:0000313" key="3">
    <source>
        <dbReference type="Proteomes" id="UP000246132"/>
    </source>
</evidence>
<dbReference type="GO" id="GO:0016787">
    <property type="term" value="F:hydrolase activity"/>
    <property type="evidence" value="ECO:0007669"/>
    <property type="project" value="UniProtKB-KW"/>
</dbReference>
<dbReference type="PANTHER" id="PTHR39323">
    <property type="entry name" value="BLR1149 PROTEIN"/>
    <property type="match status" value="1"/>
</dbReference>
<dbReference type="OrthoDB" id="9795838at2"/>
<dbReference type="AlphaFoldDB" id="A0A3A8ACP7"/>
<dbReference type="InterPro" id="IPR029052">
    <property type="entry name" value="Metallo-depent_PP-like"/>
</dbReference>
<sequence>MRPALKTPQMMQAGEALTIDFGGERVLLDPAGIAFFPDTRMLVVSDLHLEKGASFARRRIFLPPYDTPATLARLAALVAKYEPAIIVSLGDSFHDDEASERLSADTANAIEALCAGRTMIWVTGNHDPSPPANMPGDSVDSLAAGAVTFRHIAQHGHPGCEVSGHYHPAAILRGRGKTVRRSCFASDGARLIMPAFGVYTGGLNVRDRALSGLFDLGAFRAYMQGTDRIYPIGWRDLIG</sequence>
<comment type="caution">
    <text evidence="2">The sequence shown here is derived from an EMBL/GenBank/DDBJ whole genome shotgun (WGS) entry which is preliminary data.</text>
</comment>
<evidence type="ECO:0000259" key="1">
    <source>
        <dbReference type="Pfam" id="PF00149"/>
    </source>
</evidence>
<dbReference type="Proteomes" id="UP000246132">
    <property type="component" value="Unassembled WGS sequence"/>
</dbReference>
<dbReference type="InterPro" id="IPR004843">
    <property type="entry name" value="Calcineurin-like_PHP"/>
</dbReference>
<reference evidence="2 3" key="1">
    <citation type="journal article" date="2018" name="Int. J. Syst. Bacteriol.">
        <title>Oceaniradius stylonemae gen. nov., sp. nov., isolated from a red alga, Stylonema cornu-cervi.</title>
        <authorList>
            <person name="Jeong S."/>
        </authorList>
    </citation>
    <scope>NUCLEOTIDE SEQUENCE [LARGE SCALE GENOMIC DNA]</scope>
    <source>
        <strain evidence="2 3">StC1</strain>
    </source>
</reference>
<dbReference type="PIRSF" id="PIRSF000887">
    <property type="entry name" value="Pesterase_MJ0037"/>
    <property type="match status" value="1"/>
</dbReference>
<dbReference type="Gene3D" id="3.60.21.10">
    <property type="match status" value="1"/>
</dbReference>
<dbReference type="InterPro" id="IPR024173">
    <property type="entry name" value="Pesterase_MJ0037-like"/>
</dbReference>
<dbReference type="InterPro" id="IPR026336">
    <property type="entry name" value="PdeM-like"/>
</dbReference>
<dbReference type="PANTHER" id="PTHR39323:SF1">
    <property type="entry name" value="BLR1149 PROTEIN"/>
    <property type="match status" value="1"/>
</dbReference>
<proteinExistence type="predicted"/>
<gene>
    <name evidence="2" type="primary">pdeM</name>
    <name evidence="2" type="ORF">DEM25_004485</name>
</gene>
<protein>
    <submittedName>
        <fullName evidence="2">Ligase-associated DNA damage response endonuclease PdeM</fullName>
        <ecNumber evidence="2">3.1.-.-</ecNumber>
    </submittedName>
</protein>
<dbReference type="Pfam" id="PF00149">
    <property type="entry name" value="Metallophos"/>
    <property type="match status" value="1"/>
</dbReference>
<dbReference type="EMBL" id="QFWV02000004">
    <property type="protein sequence ID" value="RKF07118.1"/>
    <property type="molecule type" value="Genomic_DNA"/>
</dbReference>
<accession>A0A3A8ACP7</accession>
<dbReference type="NCBIfam" id="TIGR04123">
    <property type="entry name" value="P_estr_lig_assc"/>
    <property type="match status" value="1"/>
</dbReference>
<keyword evidence="2" id="KW-0378">Hydrolase</keyword>
<evidence type="ECO:0000313" key="2">
    <source>
        <dbReference type="EMBL" id="RKF07118.1"/>
    </source>
</evidence>
<keyword evidence="2" id="KW-0255">Endonuclease</keyword>
<feature type="domain" description="Calcineurin-like phosphoesterase" evidence="1">
    <location>
        <begin position="40"/>
        <end position="130"/>
    </location>
</feature>
<name>A0A3A8ACP7_9HYPH</name>
<dbReference type="GO" id="GO:0004519">
    <property type="term" value="F:endonuclease activity"/>
    <property type="evidence" value="ECO:0007669"/>
    <property type="project" value="UniProtKB-KW"/>
</dbReference>
<organism evidence="2 3">
    <name type="scientific">Oceaniradius stylonematis</name>
    <dbReference type="NCBI Taxonomy" id="2184161"/>
    <lineage>
        <taxon>Bacteria</taxon>
        <taxon>Pseudomonadati</taxon>
        <taxon>Pseudomonadota</taxon>
        <taxon>Alphaproteobacteria</taxon>
        <taxon>Hyphomicrobiales</taxon>
        <taxon>Ahrensiaceae</taxon>
        <taxon>Oceaniradius</taxon>
    </lineage>
</organism>